<feature type="transmembrane region" description="Helical" evidence="6">
    <location>
        <begin position="189"/>
        <end position="209"/>
    </location>
</feature>
<dbReference type="Proteomes" id="UP000179059">
    <property type="component" value="Unassembled WGS sequence"/>
</dbReference>
<dbReference type="EMBL" id="MHKX01000022">
    <property type="protein sequence ID" value="OGY97834.1"/>
    <property type="molecule type" value="Genomic_DNA"/>
</dbReference>
<evidence type="ECO:0000256" key="4">
    <source>
        <dbReference type="ARBA" id="ARBA00022989"/>
    </source>
</evidence>
<keyword evidence="2" id="KW-1003">Cell membrane</keyword>
<evidence type="ECO:0000256" key="5">
    <source>
        <dbReference type="ARBA" id="ARBA00023136"/>
    </source>
</evidence>
<feature type="transmembrane region" description="Helical" evidence="6">
    <location>
        <begin position="459"/>
        <end position="479"/>
    </location>
</feature>
<gene>
    <name evidence="7" type="ORF">A2855_03065</name>
</gene>
<keyword evidence="4 6" id="KW-1133">Transmembrane helix</keyword>
<dbReference type="CDD" id="cd13128">
    <property type="entry name" value="MATE_Wzx_like"/>
    <property type="match status" value="1"/>
</dbReference>
<dbReference type="Pfam" id="PF01943">
    <property type="entry name" value="Polysacc_synt"/>
    <property type="match status" value="1"/>
</dbReference>
<keyword evidence="5 6" id="KW-0472">Membrane</keyword>
<evidence type="ECO:0000313" key="7">
    <source>
        <dbReference type="EMBL" id="OGY97834.1"/>
    </source>
</evidence>
<dbReference type="InterPro" id="IPR002797">
    <property type="entry name" value="Polysacc_synth"/>
</dbReference>
<dbReference type="PANTHER" id="PTHR30250">
    <property type="entry name" value="PST FAMILY PREDICTED COLANIC ACID TRANSPORTER"/>
    <property type="match status" value="1"/>
</dbReference>
<comment type="caution">
    <text evidence="7">The sequence shown here is derived from an EMBL/GenBank/DDBJ whole genome shotgun (WGS) entry which is preliminary data.</text>
</comment>
<dbReference type="STRING" id="1798647.A2855_03065"/>
<dbReference type="GO" id="GO:0005886">
    <property type="term" value="C:plasma membrane"/>
    <property type="evidence" value="ECO:0007669"/>
    <property type="project" value="UniProtKB-SubCell"/>
</dbReference>
<feature type="transmembrane region" description="Helical" evidence="6">
    <location>
        <begin position="433"/>
        <end position="453"/>
    </location>
</feature>
<feature type="transmembrane region" description="Helical" evidence="6">
    <location>
        <begin position="65"/>
        <end position="83"/>
    </location>
</feature>
<keyword evidence="3 6" id="KW-0812">Transmembrane</keyword>
<evidence type="ECO:0000256" key="2">
    <source>
        <dbReference type="ARBA" id="ARBA00022475"/>
    </source>
</evidence>
<feature type="transmembrane region" description="Helical" evidence="6">
    <location>
        <begin position="309"/>
        <end position="330"/>
    </location>
</feature>
<evidence type="ECO:0000313" key="8">
    <source>
        <dbReference type="Proteomes" id="UP000179059"/>
    </source>
</evidence>
<feature type="transmembrane region" description="Helical" evidence="6">
    <location>
        <begin position="403"/>
        <end position="421"/>
    </location>
</feature>
<organism evidence="7 8">
    <name type="scientific">Candidatus Liptonbacteria bacterium RIFCSPHIGHO2_01_FULL_57_28</name>
    <dbReference type="NCBI Taxonomy" id="1798647"/>
    <lineage>
        <taxon>Bacteria</taxon>
        <taxon>Candidatus Liptoniibacteriota</taxon>
    </lineage>
</organism>
<dbReference type="PANTHER" id="PTHR30250:SF11">
    <property type="entry name" value="O-ANTIGEN TRANSPORTER-RELATED"/>
    <property type="match status" value="1"/>
</dbReference>
<comment type="subcellular location">
    <subcellularLocation>
        <location evidence="1">Cell membrane</location>
        <topology evidence="1">Multi-pass membrane protein</topology>
    </subcellularLocation>
</comment>
<reference evidence="7 8" key="1">
    <citation type="journal article" date="2016" name="Nat. Commun.">
        <title>Thousands of microbial genomes shed light on interconnected biogeochemical processes in an aquifer system.</title>
        <authorList>
            <person name="Anantharaman K."/>
            <person name="Brown C.T."/>
            <person name="Hug L.A."/>
            <person name="Sharon I."/>
            <person name="Castelle C.J."/>
            <person name="Probst A.J."/>
            <person name="Thomas B.C."/>
            <person name="Singh A."/>
            <person name="Wilkins M.J."/>
            <person name="Karaoz U."/>
            <person name="Brodie E.L."/>
            <person name="Williams K.H."/>
            <person name="Hubbard S.S."/>
            <person name="Banfield J.F."/>
        </authorList>
    </citation>
    <scope>NUCLEOTIDE SEQUENCE [LARGE SCALE GENOMIC DNA]</scope>
</reference>
<feature type="transmembrane region" description="Helical" evidence="6">
    <location>
        <begin position="130"/>
        <end position="152"/>
    </location>
</feature>
<protein>
    <submittedName>
        <fullName evidence="7">Uncharacterized protein</fullName>
    </submittedName>
</protein>
<evidence type="ECO:0000256" key="3">
    <source>
        <dbReference type="ARBA" id="ARBA00022692"/>
    </source>
</evidence>
<feature type="transmembrane region" description="Helical" evidence="6">
    <location>
        <begin position="350"/>
        <end position="372"/>
    </location>
</feature>
<evidence type="ECO:0000256" key="6">
    <source>
        <dbReference type="SAM" id="Phobius"/>
    </source>
</evidence>
<feature type="transmembrane region" description="Helical" evidence="6">
    <location>
        <begin position="164"/>
        <end position="183"/>
    </location>
</feature>
<feature type="transmembrane region" description="Helical" evidence="6">
    <location>
        <begin position="230"/>
        <end position="256"/>
    </location>
</feature>
<dbReference type="AlphaFoldDB" id="A0A1G2C8V8"/>
<feature type="transmembrane region" description="Helical" evidence="6">
    <location>
        <begin position="379"/>
        <end position="397"/>
    </location>
</feature>
<feature type="transmembrane region" description="Helical" evidence="6">
    <location>
        <begin position="95"/>
        <end position="118"/>
    </location>
</feature>
<evidence type="ECO:0000256" key="1">
    <source>
        <dbReference type="ARBA" id="ARBA00004651"/>
    </source>
</evidence>
<dbReference type="InterPro" id="IPR050833">
    <property type="entry name" value="Poly_Biosynth_Transport"/>
</dbReference>
<feature type="transmembrane region" description="Helical" evidence="6">
    <location>
        <begin position="276"/>
        <end position="297"/>
    </location>
</feature>
<proteinExistence type="predicted"/>
<sequence length="489" mass="52215">MQVKWSSIKESLFSNRSLRQTVAKNTFWLTAGNVTGRIIKAGLIIYVARVLGAAGYGIFSYAVSLAGFFSLFSDIGITGILIREGARNPKALPEYLATSLGIKAALLAITNIAVFTIAPSFSQNVPGALPLLPIAAALITFDSLRDLAFAVIRSKEKMESEAGISIFTNLAITVLGSAAIFFFNPTPLGLMIGYTLGSLAGTVLAFWTVRESLYNPFKYFRLKMVGPMILESLPFGLMGLLGSLMLNIDTLIIGWLTSAAEAARTLGVYAAALRPIQVLYIVPAILGTAVFPALARLAKEDKARFRNVLEKSLAFALLVALPLVVGGFLVSRELIGFLFGAEFLPGTPTFTVLLLSLLIVFPGGFVAHAILAFDSQKTFLSYLGLGLVANIILDLILIPPLGIVGSAIATIAAQLLANFVIWRKLKAIQDFKVLRYLPKMAIASIVMGIAVAGLNTLGLPVLVTVALGAGVYALALYLLKEPLLKYVPN</sequence>
<name>A0A1G2C8V8_9BACT</name>
<accession>A0A1G2C8V8</accession>